<name>A0A857LTT6_9ACTN</name>
<organism evidence="1">
    <name type="scientific">Gordonia amarae</name>
    <dbReference type="NCBI Taxonomy" id="36821"/>
    <lineage>
        <taxon>Bacteria</taxon>
        <taxon>Bacillati</taxon>
        <taxon>Actinomycetota</taxon>
        <taxon>Actinomycetes</taxon>
        <taxon>Mycobacteriales</taxon>
        <taxon>Gordoniaceae</taxon>
        <taxon>Gordonia</taxon>
    </lineage>
</organism>
<gene>
    <name evidence="1" type="ORF">GII30_22625</name>
</gene>
<dbReference type="Gene3D" id="3.40.50.1820">
    <property type="entry name" value="alpha/beta hydrolase"/>
    <property type="match status" value="1"/>
</dbReference>
<dbReference type="Pfam" id="PF00756">
    <property type="entry name" value="Esterase"/>
    <property type="match status" value="1"/>
</dbReference>
<protein>
    <submittedName>
        <fullName evidence="1">Esterase family protein</fullName>
    </submittedName>
</protein>
<sequence>MREGAVKHTGRRKGRSRFLVGMLSLATAIGMVGVTAGEASAKVNDTPLFKEYRVNSCGMPSYTSGPWKNKSKGEADGVKVRTWKKAGNYKTVILLDGMRAEYGYSGWEINTNVQKLVNAGVNVVEPIGGPASFYADWDGPSNFNGQPFTYKWRCVITKSLIRTLDANGFRVGNGKYAIMGLSSGGGAALTIAAQNRQNFDRAASLSGYNWMTAPGMRTAIRLSMLDIAPAPFNVDAMYGPPWSPRWSTNDAVNNLQGMRGMKIYVGSGNGIVGQHSFDTGSSAVSLFNDVFKGSPLELLSFTQTKAFEVFAAINGIPVMSSYSMGTHSWGYWQDMVWDAKNRGFFR</sequence>
<dbReference type="AlphaFoldDB" id="A0A857LTT6"/>
<dbReference type="PANTHER" id="PTHR48098">
    <property type="entry name" value="ENTEROCHELIN ESTERASE-RELATED"/>
    <property type="match status" value="1"/>
</dbReference>
<dbReference type="InterPro" id="IPR000801">
    <property type="entry name" value="Esterase-like"/>
</dbReference>
<proteinExistence type="predicted"/>
<reference evidence="1" key="1">
    <citation type="journal article" date="2021" name="Nat. Microbiol.">
        <title>Cocultivation of an ultrasmall environmental parasitic bacterium with lytic ability against bacteria associated with wastewater foams.</title>
        <authorList>
            <person name="Batinovic S."/>
            <person name="Rose J.J.A."/>
            <person name="Ratcliffe J."/>
            <person name="Seviour R.J."/>
            <person name="Petrovski S."/>
        </authorList>
    </citation>
    <scope>NUCLEOTIDE SEQUENCE</scope>
    <source>
        <strain evidence="1">CON44</strain>
    </source>
</reference>
<dbReference type="PANTHER" id="PTHR48098:SF1">
    <property type="entry name" value="DIACYLGLYCEROL ACYLTRANSFERASE_MYCOLYLTRANSFERASE AG85A"/>
    <property type="match status" value="1"/>
</dbReference>
<dbReference type="RefSeq" id="WP_005183656.1">
    <property type="nucleotide sequence ID" value="NZ_CP045804.1"/>
</dbReference>
<dbReference type="InterPro" id="IPR029058">
    <property type="entry name" value="AB_hydrolase_fold"/>
</dbReference>
<dbReference type="EMBL" id="CP045810">
    <property type="protein sequence ID" value="QHN41578.1"/>
    <property type="molecule type" value="Genomic_DNA"/>
</dbReference>
<dbReference type="InterPro" id="IPR050583">
    <property type="entry name" value="Mycobacterial_A85_antigen"/>
</dbReference>
<evidence type="ECO:0000313" key="1">
    <source>
        <dbReference type="EMBL" id="QHN41578.1"/>
    </source>
</evidence>
<dbReference type="SUPFAM" id="SSF53474">
    <property type="entry name" value="alpha/beta-Hydrolases"/>
    <property type="match status" value="1"/>
</dbReference>
<dbReference type="GO" id="GO:0016747">
    <property type="term" value="F:acyltransferase activity, transferring groups other than amino-acyl groups"/>
    <property type="evidence" value="ECO:0007669"/>
    <property type="project" value="TreeGrafter"/>
</dbReference>
<accession>A0A857LTT6</accession>